<evidence type="ECO:0000256" key="4">
    <source>
        <dbReference type="ARBA" id="ARBA00023002"/>
    </source>
</evidence>
<dbReference type="PANTHER" id="PTHR43756">
    <property type="entry name" value="CHOLINE MONOOXYGENASE, CHLOROPLASTIC"/>
    <property type="match status" value="1"/>
</dbReference>
<dbReference type="SUPFAM" id="SSF55961">
    <property type="entry name" value="Bet v1-like"/>
    <property type="match status" value="1"/>
</dbReference>
<dbReference type="KEGG" id="sbar:H5V43_22260"/>
<keyword evidence="6" id="KW-0411">Iron-sulfur</keyword>
<dbReference type="PROSITE" id="PS51296">
    <property type="entry name" value="RIESKE"/>
    <property type="match status" value="1"/>
</dbReference>
<feature type="region of interest" description="Disordered" evidence="8">
    <location>
        <begin position="1"/>
        <end position="20"/>
    </location>
</feature>
<dbReference type="InterPro" id="IPR017941">
    <property type="entry name" value="Rieske_2Fe-2S"/>
</dbReference>
<evidence type="ECO:0000256" key="1">
    <source>
        <dbReference type="ARBA" id="ARBA00001962"/>
    </source>
</evidence>
<dbReference type="PRINTS" id="PR00090">
    <property type="entry name" value="RNGDIOXGNASE"/>
</dbReference>
<sequence length="420" mass="46638">MTDTALPDENTSRTANGTGRRIPYRVFTDPEYHAREQEKIFQGEAWSFVALEAEVPEAGDFKSTFIGETPVIVTRAADGAVHVVVNRCAHRGALVCRELRGNRPNLECVYHQWAYDLAGNLIGVPFRRGLKGQGGMPGDFDMKQHGLKQLRVGIVGGLVFASFSQSVVPLNDFLGPLVVEHIERIMHKPIKVLGDQRQYVHGNWKLYAENTRDPYHASLLHLFHNTFGLYRSTQTGKALMDSEKRHSLLYSIAASNDDAADKQAYGDSRTFDTEFKLQDMSLLKGRQEFDDGITLVILAVFPNLVLQQIQNTLAVRQIVPKGQEAFELVWTHFGYADDDAEMQAIRRKQTNLIGPAGLISMEDGEAVEIVQNAIVGEQQATSFIAMGGGRAEDADHLVTEGAIVGFWDSYEKLVGFGTAR</sequence>
<dbReference type="InterPro" id="IPR001663">
    <property type="entry name" value="Rng_hydr_dOase-A"/>
</dbReference>
<dbReference type="GO" id="GO:0051537">
    <property type="term" value="F:2 iron, 2 sulfur cluster binding"/>
    <property type="evidence" value="ECO:0007669"/>
    <property type="project" value="UniProtKB-KW"/>
</dbReference>
<gene>
    <name evidence="10" type="ORF">GCM10019071_33900</name>
    <name evidence="11" type="ORF">H5V43_22260</name>
</gene>
<dbReference type="EMBL" id="BMDU01000008">
    <property type="protein sequence ID" value="GGA00520.1"/>
    <property type="molecule type" value="Genomic_DNA"/>
</dbReference>
<dbReference type="CDD" id="cd03545">
    <property type="entry name" value="Rieske_RO_Alpha_OHBDO_like"/>
    <property type="match status" value="1"/>
</dbReference>
<dbReference type="RefSeq" id="WP_025548165.1">
    <property type="nucleotide sequence ID" value="NZ_BATN01000019.2"/>
</dbReference>
<evidence type="ECO:0000259" key="9">
    <source>
        <dbReference type="PROSITE" id="PS51296"/>
    </source>
</evidence>
<keyword evidence="13" id="KW-1185">Reference proteome</keyword>
<feature type="domain" description="Rieske" evidence="9">
    <location>
        <begin position="46"/>
        <end position="161"/>
    </location>
</feature>
<dbReference type="PROSITE" id="PS00570">
    <property type="entry name" value="RING_HYDROXYL_ALPHA"/>
    <property type="match status" value="1"/>
</dbReference>
<dbReference type="Proteomes" id="UP000593663">
    <property type="component" value="Plasmid p1"/>
</dbReference>
<dbReference type="InterPro" id="IPR043264">
    <property type="entry name" value="AhdA1c-like_alpha_C"/>
</dbReference>
<evidence type="ECO:0000313" key="13">
    <source>
        <dbReference type="Proteomes" id="UP000628109"/>
    </source>
</evidence>
<keyword evidence="11" id="KW-0614">Plasmid</keyword>
<evidence type="ECO:0000313" key="11">
    <source>
        <dbReference type="EMBL" id="QOT74582.1"/>
    </source>
</evidence>
<name>A0A0A8XA01_SPHSA</name>
<dbReference type="Pfam" id="PF00355">
    <property type="entry name" value="Rieske"/>
    <property type="match status" value="1"/>
</dbReference>
<dbReference type="AlphaFoldDB" id="A0A0A8XA01"/>
<dbReference type="InterPro" id="IPR015879">
    <property type="entry name" value="Ring_hydroxy_dOase_asu_C_dom"/>
</dbReference>
<dbReference type="GO" id="GO:0005506">
    <property type="term" value="F:iron ion binding"/>
    <property type="evidence" value="ECO:0007669"/>
    <property type="project" value="InterPro"/>
</dbReference>
<reference evidence="12" key="3">
    <citation type="submission" date="2020-08" db="EMBL/GenBank/DDBJ databases">
        <title>Complete genome sequence of Sphingobium barthaii strain KK22, a high-molecular-weight polycyclic aromatic hydrocarbon-degrading soil bacterium.</title>
        <authorList>
            <person name="Mori J.F."/>
            <person name="Kanaly R.A."/>
        </authorList>
    </citation>
    <scope>NUCLEOTIDE SEQUENCE [LARGE SCALE GENOMIC DNA]</scope>
    <source>
        <strain evidence="12">KK22</strain>
        <plasmid evidence="12">p1</plasmid>
    </source>
</reference>
<keyword evidence="5" id="KW-0408">Iron</keyword>
<reference evidence="10" key="5">
    <citation type="submission" date="2024-05" db="EMBL/GenBank/DDBJ databases">
        <authorList>
            <person name="Sun Q."/>
            <person name="Sedlacek I."/>
        </authorList>
    </citation>
    <scope>NUCLEOTIDE SEQUENCE</scope>
    <source>
        <strain evidence="10">CCM 7327</strain>
    </source>
</reference>
<proteinExistence type="predicted"/>
<reference evidence="13" key="2">
    <citation type="journal article" date="2019" name="Int. J. Syst. Evol. Microbiol.">
        <title>The Global Catalogue of Microorganisms (GCM) 10K type strain sequencing project: providing services to taxonomists for standard genome sequencing and annotation.</title>
        <authorList>
            <consortium name="The Broad Institute Genomics Platform"/>
            <consortium name="The Broad Institute Genome Sequencing Center for Infectious Disease"/>
            <person name="Wu L."/>
            <person name="Ma J."/>
        </authorList>
    </citation>
    <scope>NUCLEOTIDE SEQUENCE [LARGE SCALE GENOMIC DNA]</scope>
    <source>
        <strain evidence="13">CCM 7327</strain>
    </source>
</reference>
<dbReference type="InterPro" id="IPR036922">
    <property type="entry name" value="Rieske_2Fe-2S_sf"/>
</dbReference>
<evidence type="ECO:0000256" key="3">
    <source>
        <dbReference type="ARBA" id="ARBA00022723"/>
    </source>
</evidence>
<protein>
    <submittedName>
        <fullName evidence="10">Aromatic oxygenase</fullName>
    </submittedName>
    <submittedName>
        <fullName evidence="11">Rieske 2Fe-2S domain-containing protein</fullName>
    </submittedName>
</protein>
<evidence type="ECO:0000313" key="12">
    <source>
        <dbReference type="Proteomes" id="UP000593663"/>
    </source>
</evidence>
<evidence type="ECO:0000313" key="10">
    <source>
        <dbReference type="EMBL" id="GGA00520.1"/>
    </source>
</evidence>
<dbReference type="Pfam" id="PF00848">
    <property type="entry name" value="Ring_hydroxyl_A"/>
    <property type="match status" value="1"/>
</dbReference>
<reference evidence="10" key="1">
    <citation type="journal article" date="2014" name="Int. J. Syst. Evol. Microbiol.">
        <title>Complete genome of a new Firmicutes species belonging to the dominant human colonic microbiota ('Ruminococcus bicirculans') reveals two chromosomes and a selective capacity to utilize plant glucans.</title>
        <authorList>
            <consortium name="NISC Comparative Sequencing Program"/>
            <person name="Wegmann U."/>
            <person name="Louis P."/>
            <person name="Goesmann A."/>
            <person name="Henrissat B."/>
            <person name="Duncan S.H."/>
            <person name="Flint H.J."/>
        </authorList>
    </citation>
    <scope>NUCLEOTIDE SEQUENCE</scope>
    <source>
        <strain evidence="10">CCM 7327</strain>
    </source>
</reference>
<accession>A0A0A8XA01</accession>
<dbReference type="SUPFAM" id="SSF50022">
    <property type="entry name" value="ISP domain"/>
    <property type="match status" value="1"/>
</dbReference>
<dbReference type="Proteomes" id="UP000628109">
    <property type="component" value="Unassembled WGS sequence"/>
</dbReference>
<dbReference type="EMBL" id="CP060037">
    <property type="protein sequence ID" value="QOT74582.1"/>
    <property type="molecule type" value="Genomic_DNA"/>
</dbReference>
<keyword evidence="3" id="KW-0479">Metal-binding</keyword>
<keyword evidence="4" id="KW-0560">Oxidoreductase</keyword>
<keyword evidence="7" id="KW-0520">NAD</keyword>
<dbReference type="InterPro" id="IPR015881">
    <property type="entry name" value="ARHD_Rieske_2Fe_2S"/>
</dbReference>
<dbReference type="Gene3D" id="2.102.10.10">
    <property type="entry name" value="Rieske [2Fe-2S] iron-sulphur domain"/>
    <property type="match status" value="1"/>
</dbReference>
<evidence type="ECO:0000256" key="6">
    <source>
        <dbReference type="ARBA" id="ARBA00023014"/>
    </source>
</evidence>
<evidence type="ECO:0000256" key="5">
    <source>
        <dbReference type="ARBA" id="ARBA00023004"/>
    </source>
</evidence>
<dbReference type="Gene3D" id="3.90.380.10">
    <property type="entry name" value="Naphthalene 1,2-dioxygenase Alpha Subunit, Chain A, domain 1"/>
    <property type="match status" value="1"/>
</dbReference>
<geneLocation type="plasmid" evidence="11 12">
    <name>p1</name>
</geneLocation>
<dbReference type="CDD" id="cd08880">
    <property type="entry name" value="RHO_alpha_C_ahdA1c-like"/>
    <property type="match status" value="1"/>
</dbReference>
<evidence type="ECO:0000256" key="2">
    <source>
        <dbReference type="ARBA" id="ARBA00022714"/>
    </source>
</evidence>
<dbReference type="GO" id="GO:0016491">
    <property type="term" value="F:oxidoreductase activity"/>
    <property type="evidence" value="ECO:0007669"/>
    <property type="project" value="UniProtKB-KW"/>
</dbReference>
<organism evidence="11 12">
    <name type="scientific">Sphingobium fuliginis (strain ATCC 27551)</name>
    <dbReference type="NCBI Taxonomy" id="336203"/>
    <lineage>
        <taxon>Bacteria</taxon>
        <taxon>Pseudomonadati</taxon>
        <taxon>Pseudomonadota</taxon>
        <taxon>Alphaproteobacteria</taxon>
        <taxon>Sphingomonadales</taxon>
        <taxon>Sphingomonadaceae</taxon>
        <taxon>Sphingobium</taxon>
    </lineage>
</organism>
<evidence type="ECO:0000256" key="8">
    <source>
        <dbReference type="SAM" id="MobiDB-lite"/>
    </source>
</evidence>
<accession>A0A4Q4ITN1</accession>
<dbReference type="PANTHER" id="PTHR43756:SF5">
    <property type="entry name" value="CHOLINE MONOOXYGENASE, CHLOROPLASTIC"/>
    <property type="match status" value="1"/>
</dbReference>
<comment type="cofactor">
    <cofactor evidence="1">
        <name>Fe cation</name>
        <dbReference type="ChEBI" id="CHEBI:24875"/>
    </cofactor>
</comment>
<evidence type="ECO:0000256" key="7">
    <source>
        <dbReference type="ARBA" id="ARBA00023027"/>
    </source>
</evidence>
<reference evidence="11" key="4">
    <citation type="journal article" date="2021" name="Microbiol. Resour. Announc.">
        <title>Complete Genome Sequence of Sphingobium barthaii KK22, a High-Molecular-Weight Polycyclic Aromatic Hydrocarbon-Degrading Soil Bacterium.</title>
        <authorList>
            <person name="Mori J.F."/>
            <person name="Kanaly R.A."/>
        </authorList>
    </citation>
    <scope>NUCLEOTIDE SEQUENCE</scope>
    <source>
        <strain evidence="11">KK22</strain>
    </source>
</reference>
<keyword evidence="2" id="KW-0001">2Fe-2S</keyword>